<evidence type="ECO:0000313" key="3">
    <source>
        <dbReference type="Proteomes" id="UP000217696"/>
    </source>
</evidence>
<feature type="compositionally biased region" description="Polar residues" evidence="1">
    <location>
        <begin position="42"/>
        <end position="51"/>
    </location>
</feature>
<accession>A0A0U5B7J0</accession>
<dbReference type="RefSeq" id="WP_096467028.1">
    <property type="nucleotide sequence ID" value="NZ_AP017312.1"/>
</dbReference>
<evidence type="ECO:0000256" key="1">
    <source>
        <dbReference type="SAM" id="MobiDB-lite"/>
    </source>
</evidence>
<dbReference type="OrthoDB" id="2138957at2"/>
<reference evidence="2 3" key="1">
    <citation type="submission" date="2015-12" db="EMBL/GenBank/DDBJ databases">
        <title>Genome sequence of Aneurinibacillus soli.</title>
        <authorList>
            <person name="Lee J.S."/>
            <person name="Lee K.C."/>
            <person name="Kim K.K."/>
            <person name="Lee B.W."/>
        </authorList>
    </citation>
    <scope>NUCLEOTIDE SEQUENCE [LARGE SCALE GENOMIC DNA]</scope>
    <source>
        <strain evidence="2 3">CB4</strain>
    </source>
</reference>
<dbReference type="Gene3D" id="3.30.1490.480">
    <property type="entry name" value="Endolytic murein transglycosylase"/>
    <property type="match status" value="1"/>
</dbReference>
<protein>
    <submittedName>
        <fullName evidence="2">YceG-like family protein</fullName>
    </submittedName>
</protein>
<sequence length="146" mass="15650">MRKIAISKNTIRGFAAGVLVATGVLSLTYYGTASNAPEAKADSTSEQTASAPTAIKKIDMPETQAGTSAPMAKPTYNMTLVIGKGMSPEDAAAKLEENKIIENKKYLVKYLNDMSWMGSVRSGSYEVNSDMTIKEIAALLAHKNKK</sequence>
<evidence type="ECO:0000313" key="2">
    <source>
        <dbReference type="EMBL" id="BAU29343.1"/>
    </source>
</evidence>
<proteinExistence type="predicted"/>
<gene>
    <name evidence="2" type="ORF">CB4_03530</name>
</gene>
<dbReference type="AlphaFoldDB" id="A0A0U5B7J0"/>
<feature type="region of interest" description="Disordered" evidence="1">
    <location>
        <begin position="36"/>
        <end position="71"/>
    </location>
</feature>
<dbReference type="Proteomes" id="UP000217696">
    <property type="component" value="Chromosome"/>
</dbReference>
<name>A0A0U5B7J0_9BACL</name>
<organism evidence="2 3">
    <name type="scientific">Aneurinibacillus soli</name>
    <dbReference type="NCBI Taxonomy" id="1500254"/>
    <lineage>
        <taxon>Bacteria</taxon>
        <taxon>Bacillati</taxon>
        <taxon>Bacillota</taxon>
        <taxon>Bacilli</taxon>
        <taxon>Bacillales</taxon>
        <taxon>Paenibacillaceae</taxon>
        <taxon>Aneurinibacillus group</taxon>
        <taxon>Aneurinibacillus</taxon>
    </lineage>
</organism>
<dbReference type="EMBL" id="AP017312">
    <property type="protein sequence ID" value="BAU29343.1"/>
    <property type="molecule type" value="Genomic_DNA"/>
</dbReference>
<dbReference type="KEGG" id="asoc:CB4_03530"/>
<keyword evidence="3" id="KW-1185">Reference proteome</keyword>